<comment type="caution">
    <text evidence="1">The sequence shown here is derived from an EMBL/GenBank/DDBJ whole genome shotgun (WGS) entry which is preliminary data.</text>
</comment>
<accession>A0ABQ4S125</accession>
<reference evidence="1" key="1">
    <citation type="journal article" date="2021" name="Front. Microbiol.">
        <title>Comprehensive Comparative Genomics and Phenotyping of Methylobacterium Species.</title>
        <authorList>
            <person name="Alessa O."/>
            <person name="Ogura Y."/>
            <person name="Fujitani Y."/>
            <person name="Takami H."/>
            <person name="Hayashi T."/>
            <person name="Sahin N."/>
            <person name="Tani A."/>
        </authorList>
    </citation>
    <scope>NUCLEOTIDE SEQUENCE</scope>
    <source>
        <strain evidence="1">DSM 19015</strain>
    </source>
</reference>
<protein>
    <recommendedName>
        <fullName evidence="3">Glycosylase</fullName>
    </recommendedName>
</protein>
<dbReference type="PANTHER" id="PTHR35279:SF1">
    <property type="entry name" value="ARABINANASE_LEVANSUCRASE_INVERTASE"/>
    <property type="match status" value="1"/>
</dbReference>
<dbReference type="PANTHER" id="PTHR35279">
    <property type="match status" value="1"/>
</dbReference>
<name>A0ABQ4S125_9HYPH</name>
<dbReference type="SUPFAM" id="SSF75005">
    <property type="entry name" value="Arabinanase/levansucrase/invertase"/>
    <property type="match status" value="1"/>
</dbReference>
<evidence type="ECO:0000313" key="2">
    <source>
        <dbReference type="Proteomes" id="UP001055125"/>
    </source>
</evidence>
<reference evidence="1" key="2">
    <citation type="submission" date="2021-08" db="EMBL/GenBank/DDBJ databases">
        <authorList>
            <person name="Tani A."/>
            <person name="Ola A."/>
            <person name="Ogura Y."/>
            <person name="Katsura K."/>
            <person name="Hayashi T."/>
        </authorList>
    </citation>
    <scope>NUCLEOTIDE SEQUENCE</scope>
    <source>
        <strain evidence="1">DSM 19015</strain>
    </source>
</reference>
<evidence type="ECO:0008006" key="3">
    <source>
        <dbReference type="Google" id="ProtNLM"/>
    </source>
</evidence>
<gene>
    <name evidence="1" type="ORF">OCOJLMKI_3351</name>
</gene>
<organism evidence="1 2">
    <name type="scientific">Methylobacterium iners</name>
    <dbReference type="NCBI Taxonomy" id="418707"/>
    <lineage>
        <taxon>Bacteria</taxon>
        <taxon>Pseudomonadati</taxon>
        <taxon>Pseudomonadota</taxon>
        <taxon>Alphaproteobacteria</taxon>
        <taxon>Hyphomicrobiales</taxon>
        <taxon>Methylobacteriaceae</taxon>
        <taxon>Methylobacterium</taxon>
    </lineage>
</organism>
<proteinExistence type="predicted"/>
<sequence>MKAFAQAPAALVCDDVVRMYVSCRPAPDADGQYVSYSAFVDLDRRDLFSVRGVADEPILPLGETGAFDEFGVYPVSVIRSGSEIRAYYAGWTRCQSVPFNTAIGCAVSRDGGRRFERLGPGPIIPYTPDEPFVMSGPKVRRFGRTWYLFYIAGCSWKTVEGRAEPVYRIRMATSFDGLSWTKVGRDLIPPRIEADEAQASPDVFEADGRYHMHFCYRHSEGFRSRERGYRIGYAWSTDLMHWTREDGRCGIDVSEEGWDSEMISYPHVFEVDDRIYLAYLGNGVGRDGFGIAALDGGFS</sequence>
<evidence type="ECO:0000313" key="1">
    <source>
        <dbReference type="EMBL" id="GJD96133.1"/>
    </source>
</evidence>
<keyword evidence="2" id="KW-1185">Reference proteome</keyword>
<dbReference type="EMBL" id="BPQP01000055">
    <property type="protein sequence ID" value="GJD96133.1"/>
    <property type="molecule type" value="Genomic_DNA"/>
</dbReference>
<dbReference type="InterPro" id="IPR023296">
    <property type="entry name" value="Glyco_hydro_beta-prop_sf"/>
</dbReference>
<dbReference type="Proteomes" id="UP001055125">
    <property type="component" value="Unassembled WGS sequence"/>
</dbReference>
<dbReference type="Gene3D" id="2.115.10.20">
    <property type="entry name" value="Glycosyl hydrolase domain, family 43"/>
    <property type="match status" value="2"/>
</dbReference>